<feature type="domain" description="Putative beta-lactamase-inhibitor-like PepSY-like" evidence="2">
    <location>
        <begin position="56"/>
        <end position="103"/>
    </location>
</feature>
<dbReference type="EMBL" id="AABKAB010000004">
    <property type="protein sequence ID" value="EAH8156959.1"/>
    <property type="molecule type" value="Genomic_DNA"/>
</dbReference>
<dbReference type="AlphaFoldDB" id="A0A644SDG0"/>
<dbReference type="Gene3D" id="3.40.1420.30">
    <property type="match status" value="1"/>
</dbReference>
<evidence type="ECO:0000313" key="4">
    <source>
        <dbReference type="EMBL" id="EAJ9197917.1"/>
    </source>
</evidence>
<feature type="chain" id="PRO_5041551633" description="Putative beta-lactamase-inhibitor-like PepSY-like domain-containing protein" evidence="1">
    <location>
        <begin position="25"/>
        <end position="109"/>
    </location>
</feature>
<evidence type="ECO:0000259" key="2">
    <source>
        <dbReference type="Pfam" id="PF11396"/>
    </source>
</evidence>
<name>A0A644SDG0_CAMCO</name>
<keyword evidence="1" id="KW-0732">Signal</keyword>
<comment type="caution">
    <text evidence="3">The sequence shown here is derived from an EMBL/GenBank/DDBJ whole genome shotgun (WGS) entry which is preliminary data.</text>
</comment>
<gene>
    <name evidence="4" type="ORF">BZ274_07010</name>
    <name evidence="3" type="ORF">ES716_03335</name>
</gene>
<reference evidence="3 6" key="1">
    <citation type="submission" date="2019-01" db="EMBL/GenBank/DDBJ databases">
        <authorList>
            <consortium name="PulseNet: The National Subtyping Network for Foodborne Disease Surveillance"/>
            <person name="Tarr C.L."/>
            <person name="Trees E."/>
            <person name="Katz L.S."/>
            <person name="Carleton-Romer H.A."/>
            <person name="Stroika S."/>
            <person name="Kucerova Z."/>
            <person name="Roache K.F."/>
            <person name="Sabol A.L."/>
            <person name="Besser J."/>
            <person name="Gerner-Smidt P."/>
        </authorList>
    </citation>
    <scope>NUCLEOTIDE SEQUENCE [LARGE SCALE GENOMIC DNA]</scope>
    <source>
        <strain evidence="4 5">PNUSAC001435</strain>
        <strain evidence="3 6">PNUSAC007828</strain>
    </source>
</reference>
<evidence type="ECO:0000313" key="5">
    <source>
        <dbReference type="Proteomes" id="UP000382436"/>
    </source>
</evidence>
<dbReference type="InterPro" id="IPR021533">
    <property type="entry name" value="PepSY-like"/>
</dbReference>
<dbReference type="Pfam" id="PF11396">
    <property type="entry name" value="PepSY_like"/>
    <property type="match status" value="1"/>
</dbReference>
<dbReference type="Proteomes" id="UP000382436">
    <property type="component" value="Unassembled WGS sequence"/>
</dbReference>
<dbReference type="Proteomes" id="UP000576616">
    <property type="component" value="Unassembled WGS sequence"/>
</dbReference>
<evidence type="ECO:0000313" key="6">
    <source>
        <dbReference type="Proteomes" id="UP000576616"/>
    </source>
</evidence>
<evidence type="ECO:0000256" key="1">
    <source>
        <dbReference type="SAM" id="SignalP"/>
    </source>
</evidence>
<protein>
    <recommendedName>
        <fullName evidence="2">Putative beta-lactamase-inhibitor-like PepSY-like domain-containing protein</fullName>
    </recommendedName>
</protein>
<organism evidence="3 6">
    <name type="scientific">Campylobacter coli</name>
    <dbReference type="NCBI Taxonomy" id="195"/>
    <lineage>
        <taxon>Bacteria</taxon>
        <taxon>Pseudomonadati</taxon>
        <taxon>Campylobacterota</taxon>
        <taxon>Epsilonproteobacteria</taxon>
        <taxon>Campylobacterales</taxon>
        <taxon>Campylobacteraceae</taxon>
        <taxon>Campylobacter</taxon>
    </lineage>
</organism>
<feature type="signal peptide" evidence="1">
    <location>
        <begin position="1"/>
        <end position="24"/>
    </location>
</feature>
<proteinExistence type="predicted"/>
<sequence length="109" mass="12156">MKTKFIPAILACSAILASANIVPAASTQTPAVAPAPLHPYHAYPQQAVPPQDYFNGLPKNINSQIQNLHPGAFIVDVDWEEYGYEVKLNNYMELYFDRNGNFLGQKFDD</sequence>
<accession>A0A644SDG0</accession>
<dbReference type="SUPFAM" id="SSF160574">
    <property type="entry name" value="BT0923-like"/>
    <property type="match status" value="1"/>
</dbReference>
<dbReference type="EMBL" id="AACBVJ010000013">
    <property type="protein sequence ID" value="EAJ9197917.1"/>
    <property type="molecule type" value="Genomic_DNA"/>
</dbReference>
<evidence type="ECO:0000313" key="3">
    <source>
        <dbReference type="EMBL" id="EAH8156959.1"/>
    </source>
</evidence>